<dbReference type="Proteomes" id="UP000185434">
    <property type="component" value="Chromosome"/>
</dbReference>
<dbReference type="EMBL" id="CP009247">
    <property type="protein sequence ID" value="APT89437.1"/>
    <property type="molecule type" value="Genomic_DNA"/>
</dbReference>
<dbReference type="AlphaFoldDB" id="A0A1L7CUC8"/>
<evidence type="ECO:0000313" key="1">
    <source>
        <dbReference type="EMBL" id="APT89437.1"/>
    </source>
</evidence>
<reference evidence="1 2" key="1">
    <citation type="submission" date="2014-08" db="EMBL/GenBank/DDBJ databases">
        <title>Complete genome sequence of Corynebacterium frankenforstense ST18(T) (=DSM 45800(T)), isolated from raw cow milk.</title>
        <authorList>
            <person name="Ruckert C."/>
            <person name="Albersmeier A."/>
            <person name="Winkler A."/>
            <person name="Lipski A."/>
            <person name="Kalinowski J."/>
        </authorList>
    </citation>
    <scope>NUCLEOTIDE SEQUENCE [LARGE SCALE GENOMIC DNA]</scope>
    <source>
        <strain evidence="1 2">ST18</strain>
    </source>
</reference>
<dbReference type="STRING" id="1437875.CFRA_09465"/>
<organism evidence="1 2">
    <name type="scientific">Corynebacterium frankenforstense DSM 45800</name>
    <dbReference type="NCBI Taxonomy" id="1437875"/>
    <lineage>
        <taxon>Bacteria</taxon>
        <taxon>Bacillati</taxon>
        <taxon>Actinomycetota</taxon>
        <taxon>Actinomycetes</taxon>
        <taxon>Mycobacteriales</taxon>
        <taxon>Corynebacteriaceae</taxon>
        <taxon>Corynebacterium</taxon>
    </lineage>
</organism>
<sequence length="296" mass="32831">MDGDLYYLWEDLDLCEADHEALAETLREIPYLGRECDLVLLDIVPENLETLLDAHRGTHTVLRPSPVGGVALRGLTPGLISWLDDRHESIFAEHAGQPVPVDHRIRQVRYAAATPLPDSMYLLVLPFSRAVSIDEARRRAATVQAGEGGFVFPVTQAGNPYLDGRAVGLGAITDRGIEVSEDFDQTWLGEDTGAASLQGGYWQRGAREWMSVVPFLGHPDRWVAQRQIEAAVPNATVLELDTRPVRPSQARMASDDTHRAWHAVLRTEKEIPGPLVLQRDTGTGVFLPDYGKDDRR</sequence>
<dbReference type="KEGG" id="cfk:CFRA_09465"/>
<keyword evidence="2" id="KW-1185">Reference proteome</keyword>
<accession>A0A1L7CUC8</accession>
<evidence type="ECO:0000313" key="2">
    <source>
        <dbReference type="Proteomes" id="UP000185434"/>
    </source>
</evidence>
<protein>
    <submittedName>
        <fullName evidence="1">Uncharacterized protein</fullName>
    </submittedName>
</protein>
<name>A0A1L7CUC8_9CORY</name>
<proteinExistence type="predicted"/>
<gene>
    <name evidence="1" type="ORF">CFRA_09465</name>
</gene>